<proteinExistence type="predicted"/>
<feature type="transmembrane region" description="Helical" evidence="1">
    <location>
        <begin position="119"/>
        <end position="138"/>
    </location>
</feature>
<dbReference type="Proteomes" id="UP000249522">
    <property type="component" value="Unassembled WGS sequence"/>
</dbReference>
<sequence length="175" mass="19937">MKTVQGGSMKPYHTVNDSSQRGAHRFLKALDNKLSFAFIVHGFWAMFWLLNGLDKFFNHNYFYGVTRDEKFANYFATLNLPGYISAICLYAISVIEILLAIAFVVLAVKSASNKSLQSLAFKISMLIFFVFSAGDILFGDRAELWEHGTFLILVMTSFMLVQFQARQDEKMRVTS</sequence>
<organism evidence="2 3">
    <name type="scientific">Paenibacillus sambharensis</name>
    <dbReference type="NCBI Taxonomy" id="1803190"/>
    <lineage>
        <taxon>Bacteria</taxon>
        <taxon>Bacillati</taxon>
        <taxon>Bacillota</taxon>
        <taxon>Bacilli</taxon>
        <taxon>Bacillales</taxon>
        <taxon>Paenibacillaceae</taxon>
        <taxon>Paenibacillus</taxon>
    </lineage>
</organism>
<dbReference type="OrthoDB" id="7676816at2"/>
<evidence type="ECO:0000313" key="2">
    <source>
        <dbReference type="EMBL" id="PZD94134.1"/>
    </source>
</evidence>
<evidence type="ECO:0000313" key="3">
    <source>
        <dbReference type="Proteomes" id="UP000249522"/>
    </source>
</evidence>
<dbReference type="AlphaFoldDB" id="A0A2W1LHY9"/>
<dbReference type="RefSeq" id="WP_111148496.1">
    <property type="nucleotide sequence ID" value="NZ_QKRB01000054.1"/>
</dbReference>
<feature type="transmembrane region" description="Helical" evidence="1">
    <location>
        <begin position="34"/>
        <end position="53"/>
    </location>
</feature>
<keyword evidence="1" id="KW-0812">Transmembrane</keyword>
<keyword evidence="1" id="KW-0472">Membrane</keyword>
<feature type="transmembrane region" description="Helical" evidence="1">
    <location>
        <begin position="83"/>
        <end position="107"/>
    </location>
</feature>
<evidence type="ECO:0000256" key="1">
    <source>
        <dbReference type="SAM" id="Phobius"/>
    </source>
</evidence>
<comment type="caution">
    <text evidence="2">The sequence shown here is derived from an EMBL/GenBank/DDBJ whole genome shotgun (WGS) entry which is preliminary data.</text>
</comment>
<feature type="transmembrane region" description="Helical" evidence="1">
    <location>
        <begin position="144"/>
        <end position="163"/>
    </location>
</feature>
<reference evidence="2 3" key="1">
    <citation type="submission" date="2018-06" db="EMBL/GenBank/DDBJ databases">
        <title>Paenibacillus imtechensis sp. nov.</title>
        <authorList>
            <person name="Pinnaka A.K."/>
            <person name="Singh H."/>
            <person name="Kaur M."/>
        </authorList>
    </citation>
    <scope>NUCLEOTIDE SEQUENCE [LARGE SCALE GENOMIC DNA]</scope>
    <source>
        <strain evidence="2 3">SMB1</strain>
    </source>
</reference>
<name>A0A2W1LHY9_9BACL</name>
<dbReference type="EMBL" id="QKRB01000054">
    <property type="protein sequence ID" value="PZD94134.1"/>
    <property type="molecule type" value="Genomic_DNA"/>
</dbReference>
<accession>A0A2W1LHY9</accession>
<gene>
    <name evidence="2" type="ORF">DNH61_19465</name>
</gene>
<protein>
    <recommendedName>
        <fullName evidence="4">DoxX family protein</fullName>
    </recommendedName>
</protein>
<keyword evidence="3" id="KW-1185">Reference proteome</keyword>
<keyword evidence="1" id="KW-1133">Transmembrane helix</keyword>
<evidence type="ECO:0008006" key="4">
    <source>
        <dbReference type="Google" id="ProtNLM"/>
    </source>
</evidence>